<dbReference type="Gene3D" id="3.40.630.10">
    <property type="entry name" value="Zn peptidases"/>
    <property type="match status" value="1"/>
</dbReference>
<organism evidence="10 11">
    <name type="scientific">Agrobacterium tomkonis CFBP 6623</name>
    <dbReference type="NCBI Taxonomy" id="1183432"/>
    <lineage>
        <taxon>Bacteria</taxon>
        <taxon>Pseudomonadati</taxon>
        <taxon>Pseudomonadota</taxon>
        <taxon>Alphaproteobacteria</taxon>
        <taxon>Hyphomicrobiales</taxon>
        <taxon>Rhizobiaceae</taxon>
        <taxon>Rhizobium/Agrobacterium group</taxon>
        <taxon>Agrobacterium</taxon>
        <taxon>Agrobacterium tumefaciens complex</taxon>
    </lineage>
</organism>
<keyword evidence="6 8" id="KW-0378">Hydrolase</keyword>
<evidence type="ECO:0000256" key="3">
    <source>
        <dbReference type="ARBA" id="ARBA00009528"/>
    </source>
</evidence>
<feature type="binding site" evidence="8">
    <location>
        <position position="310"/>
    </location>
    <ligand>
        <name>Mn(2+)</name>
        <dbReference type="ChEBI" id="CHEBI:29035"/>
        <label>1</label>
    </ligand>
</feature>
<comment type="similarity">
    <text evidence="3 8">Belongs to the peptidase M17 family.</text>
</comment>
<dbReference type="NCBIfam" id="NF002077">
    <property type="entry name" value="PRK00913.2-4"/>
    <property type="match status" value="1"/>
</dbReference>
<dbReference type="Gene3D" id="3.40.220.10">
    <property type="entry name" value="Leucine Aminopeptidase, subunit E, domain 1"/>
    <property type="match status" value="1"/>
</dbReference>
<sequence length="539" mass="57041">MWTFKECLPLNNAGLKKCRVAPGAEKAMIVRIMQFDHEEQENMSAKFDISFANSASLENSLAVVLQASGEAQAAAGASEADPGGVIERAAKIAGFAAKSMTTLDVIAPQGSSADRLLVIGLGKPAKLVAHDWLRAGGTAAANFRKADKVAIYLDAPGVETSAQAAADFALGLLLRAYSFDAYKTKKKSDDEKTPKKVDIVIVTAAHQEAEKAFAVSEAVAGGVLLARDLVNLPPNVLGPVEFAEKAEELRKLGVDVEILGEKDLKKLGMNALLGVAQGSARPPRLAVMQWNGGSKKDEPIAFVGKGVVFDTGGISLKPGLNMEDMKGDMGGAAAVTGLMHALAARKAKANVIGVIGLVENMPDGNAQRPGDIVTSMSGQTIEIINTDAEGRLVLADALWYTKERFSPKFMINLATLTGAITVALGNLQAGLFCNDDELATRLAQAGDATAEKLWRMPLGKDYDKIIDSKFADMKNSSGRLAGSVTAAQFLKRFVGETPWAHLDIAGTAMGSPMTEINQSWGSGYGVRLLNELVRAHYED</sequence>
<dbReference type="NCBIfam" id="NF002083">
    <property type="entry name" value="PRK00913.3-5"/>
    <property type="match status" value="1"/>
</dbReference>
<dbReference type="GO" id="GO:0030145">
    <property type="term" value="F:manganese ion binding"/>
    <property type="evidence" value="ECO:0007669"/>
    <property type="project" value="UniProtKB-UniRule"/>
</dbReference>
<dbReference type="GO" id="GO:0005737">
    <property type="term" value="C:cytoplasm"/>
    <property type="evidence" value="ECO:0007669"/>
    <property type="project" value="UniProtKB-SubCell"/>
</dbReference>
<dbReference type="EC" id="3.4.11.10" evidence="8"/>
<feature type="active site" evidence="8">
    <location>
        <position position="391"/>
    </location>
</feature>
<evidence type="ECO:0000313" key="11">
    <source>
        <dbReference type="Proteomes" id="UP000191988"/>
    </source>
</evidence>
<dbReference type="NCBIfam" id="NF002073">
    <property type="entry name" value="PRK00913.1-2"/>
    <property type="match status" value="1"/>
</dbReference>
<keyword evidence="5 8" id="KW-0645">Protease</keyword>
<dbReference type="PANTHER" id="PTHR11963:SF23">
    <property type="entry name" value="CYTOSOL AMINOPEPTIDASE"/>
    <property type="match status" value="1"/>
</dbReference>
<dbReference type="GO" id="GO:0070006">
    <property type="term" value="F:metalloaminopeptidase activity"/>
    <property type="evidence" value="ECO:0007669"/>
    <property type="project" value="InterPro"/>
</dbReference>
<feature type="binding site" evidence="8">
    <location>
        <position position="305"/>
    </location>
    <ligand>
        <name>Mn(2+)</name>
        <dbReference type="ChEBI" id="CHEBI:29035"/>
        <label>2</label>
    </ligand>
</feature>
<evidence type="ECO:0000256" key="4">
    <source>
        <dbReference type="ARBA" id="ARBA00022438"/>
    </source>
</evidence>
<evidence type="ECO:0000313" key="10">
    <source>
        <dbReference type="EMBL" id="CUX24580.1"/>
    </source>
</evidence>
<dbReference type="InterPro" id="IPR043472">
    <property type="entry name" value="Macro_dom-like"/>
</dbReference>
<evidence type="ECO:0000256" key="8">
    <source>
        <dbReference type="HAMAP-Rule" id="MF_00181"/>
    </source>
</evidence>
<dbReference type="GO" id="GO:0006508">
    <property type="term" value="P:proteolysis"/>
    <property type="evidence" value="ECO:0007669"/>
    <property type="project" value="UniProtKB-KW"/>
</dbReference>
<keyword evidence="4 8" id="KW-0031">Aminopeptidase</keyword>
<feature type="domain" description="Cytosol aminopeptidase" evidence="9">
    <location>
        <begin position="385"/>
        <end position="392"/>
    </location>
</feature>
<dbReference type="InterPro" id="IPR000819">
    <property type="entry name" value="Peptidase_M17_C"/>
</dbReference>
<dbReference type="SUPFAM" id="SSF52949">
    <property type="entry name" value="Macro domain-like"/>
    <property type="match status" value="1"/>
</dbReference>
<dbReference type="Proteomes" id="UP000191988">
    <property type="component" value="Unassembled WGS sequence"/>
</dbReference>
<feature type="binding site" evidence="8">
    <location>
        <position position="389"/>
    </location>
    <ligand>
        <name>Mn(2+)</name>
        <dbReference type="ChEBI" id="CHEBI:29035"/>
        <label>1</label>
    </ligand>
</feature>
<feature type="binding site" evidence="8">
    <location>
        <position position="310"/>
    </location>
    <ligand>
        <name>Mn(2+)</name>
        <dbReference type="ChEBI" id="CHEBI:29035"/>
        <label>2</label>
    </ligand>
</feature>
<dbReference type="InterPro" id="IPR008283">
    <property type="entry name" value="Peptidase_M17_N"/>
</dbReference>
<evidence type="ECO:0000259" key="9">
    <source>
        <dbReference type="PROSITE" id="PS00631"/>
    </source>
</evidence>
<name>A0A1S7PPJ3_9HYPH</name>
<dbReference type="HAMAP" id="MF_00181">
    <property type="entry name" value="Cytosol_peptidase_M17"/>
    <property type="match status" value="1"/>
</dbReference>
<dbReference type="NCBIfam" id="NF002074">
    <property type="entry name" value="PRK00913.1-4"/>
    <property type="match status" value="1"/>
</dbReference>
<feature type="binding site" evidence="8">
    <location>
        <position position="387"/>
    </location>
    <ligand>
        <name>Mn(2+)</name>
        <dbReference type="ChEBI" id="CHEBI:29035"/>
        <label>1</label>
    </ligand>
</feature>
<keyword evidence="8" id="KW-0963">Cytoplasm</keyword>
<feature type="active site" evidence="8">
    <location>
        <position position="317"/>
    </location>
</feature>
<dbReference type="SUPFAM" id="SSF53187">
    <property type="entry name" value="Zn-dependent exopeptidases"/>
    <property type="match status" value="1"/>
</dbReference>
<proteinExistence type="inferred from homology"/>
<evidence type="ECO:0000256" key="6">
    <source>
        <dbReference type="ARBA" id="ARBA00022801"/>
    </source>
</evidence>
<evidence type="ECO:0000256" key="2">
    <source>
        <dbReference type="ARBA" id="ARBA00000967"/>
    </source>
</evidence>
<gene>
    <name evidence="8" type="primary">pepA</name>
    <name evidence="10" type="ORF">AGR3A_Cc280054</name>
</gene>
<dbReference type="PROSITE" id="PS00631">
    <property type="entry name" value="CYTOSOL_AP"/>
    <property type="match status" value="1"/>
</dbReference>
<keyword evidence="11" id="KW-1185">Reference proteome</keyword>
<keyword evidence="7 8" id="KW-0464">Manganese</keyword>
<protein>
    <recommendedName>
        <fullName evidence="8">Probable cytosol aminopeptidase</fullName>
        <ecNumber evidence="8">3.4.11.1</ecNumber>
    </recommendedName>
    <alternativeName>
        <fullName evidence="8">Leucine aminopeptidase</fullName>
        <shortName evidence="8">LAP</shortName>
        <ecNumber evidence="8">3.4.11.10</ecNumber>
    </alternativeName>
    <alternativeName>
        <fullName evidence="8">Leucyl aminopeptidase</fullName>
    </alternativeName>
</protein>
<dbReference type="Pfam" id="PF02789">
    <property type="entry name" value="Peptidase_M17_N"/>
    <property type="match status" value="1"/>
</dbReference>
<evidence type="ECO:0000256" key="7">
    <source>
        <dbReference type="ARBA" id="ARBA00023211"/>
    </source>
</evidence>
<dbReference type="EC" id="3.4.11.1" evidence="8"/>
<comment type="catalytic activity">
    <reaction evidence="1 8">
        <text>Release of an N-terminal amino acid, Xaa-|-Yaa-, in which Xaa is preferably Leu, but may be other amino acids including Pro although not Arg or Lys, and Yaa may be Pro. Amino acid amides and methyl esters are also readily hydrolyzed, but rates on arylamides are exceedingly low.</text>
        <dbReference type="EC" id="3.4.11.1"/>
    </reaction>
</comment>
<dbReference type="InterPro" id="IPR023042">
    <property type="entry name" value="Peptidase_M17_leu_NH2_pept"/>
</dbReference>
<feature type="binding site" evidence="8">
    <location>
        <position position="389"/>
    </location>
    <ligand>
        <name>Mn(2+)</name>
        <dbReference type="ChEBI" id="CHEBI:29035"/>
        <label>2</label>
    </ligand>
</feature>
<comment type="cofactor">
    <cofactor evidence="8">
        <name>Mn(2+)</name>
        <dbReference type="ChEBI" id="CHEBI:29035"/>
    </cofactor>
    <text evidence="8">Binds 2 manganese ions per subunit.</text>
</comment>
<dbReference type="PANTHER" id="PTHR11963">
    <property type="entry name" value="LEUCINE AMINOPEPTIDASE-RELATED"/>
    <property type="match status" value="1"/>
</dbReference>
<dbReference type="PRINTS" id="PR00481">
    <property type="entry name" value="LAMNOPPTDASE"/>
</dbReference>
<accession>A0A1S7PPJ3</accession>
<dbReference type="InterPro" id="IPR011356">
    <property type="entry name" value="Leucine_aapep/pepB"/>
</dbReference>
<dbReference type="Pfam" id="PF00883">
    <property type="entry name" value="Peptidase_M17"/>
    <property type="match status" value="1"/>
</dbReference>
<keyword evidence="8" id="KW-0479">Metal-binding</keyword>
<dbReference type="STRING" id="1183432.AGR3A_Cc280054"/>
<dbReference type="CDD" id="cd00433">
    <property type="entry name" value="Peptidase_M17"/>
    <property type="match status" value="1"/>
</dbReference>
<feature type="binding site" evidence="8">
    <location>
        <position position="328"/>
    </location>
    <ligand>
        <name>Mn(2+)</name>
        <dbReference type="ChEBI" id="CHEBI:29035"/>
        <label>2</label>
    </ligand>
</feature>
<dbReference type="AlphaFoldDB" id="A0A1S7PPJ3"/>
<comment type="function">
    <text evidence="8">Presumably involved in the processing and regular turnover of intracellular proteins. Catalyzes the removal of unsubstituted N-terminal amino acids from various peptides.</text>
</comment>
<dbReference type="EMBL" id="FBWK01000021">
    <property type="protein sequence ID" value="CUX24580.1"/>
    <property type="molecule type" value="Genomic_DNA"/>
</dbReference>
<reference evidence="11" key="1">
    <citation type="submission" date="2016-01" db="EMBL/GenBank/DDBJ databases">
        <authorList>
            <person name="Regsiter A."/>
            <person name="william w."/>
        </authorList>
    </citation>
    <scope>NUCLEOTIDE SEQUENCE [LARGE SCALE GENOMIC DNA]</scope>
    <source>
        <strain evidence="11">CFBP 6623</strain>
    </source>
</reference>
<comment type="subcellular location">
    <subcellularLocation>
        <location evidence="8">Cytoplasm</location>
    </subcellularLocation>
</comment>
<evidence type="ECO:0000256" key="5">
    <source>
        <dbReference type="ARBA" id="ARBA00022670"/>
    </source>
</evidence>
<comment type="catalytic activity">
    <reaction evidence="2 8">
        <text>Release of an N-terminal amino acid, preferentially leucine, but not glutamic or aspartic acids.</text>
        <dbReference type="EC" id="3.4.11.10"/>
    </reaction>
</comment>
<dbReference type="NCBIfam" id="NF002075">
    <property type="entry name" value="PRK00913.2-2"/>
    <property type="match status" value="1"/>
</dbReference>
<evidence type="ECO:0000256" key="1">
    <source>
        <dbReference type="ARBA" id="ARBA00000135"/>
    </source>
</evidence>